<evidence type="ECO:0000313" key="10">
    <source>
        <dbReference type="Proteomes" id="UP000178448"/>
    </source>
</evidence>
<dbReference type="STRING" id="1798374.A2Z33_07195"/>
<dbReference type="InterPro" id="IPR004115">
    <property type="entry name" value="GAD-like_sf"/>
</dbReference>
<accession>A0A1F5YXW8</accession>
<dbReference type="Pfam" id="PF00152">
    <property type="entry name" value="tRNA-synt_2"/>
    <property type="match status" value="1"/>
</dbReference>
<sequence>MKRTLVTEAPQQTGKEITLAGWVNARRDHGKVMFLDLRDRTGIIQLVLSKSLGDARPEDVIEVTGTVRERPPEMVNPKIPTGKVEVAATRLEILTKARELPFPIDSDGYDIKEEIRLKYRYLDIRRPRMTRNLRLRSRMTTFIRNFLTARDFVEVETPILTKTTPEGARDFIVPSRLQKGGFYALPQSPQQYKQLLMVAGLERYFQIARCFRDEDPRKDRAYGEFTQLDLEMSFVTQEDILKLTEELFTRLVAEIFPEKRIAKSPWPRISHRDAVNKYGSDKPDLRKDKNNPDELAFAWIIDFPLFTKQSDEDFYHGSGGAKFAPSHHMFTAPHPDDIPLLERDPMKVRGLQHDLVLNGYEVGGGSVRIHRRDIQEKVFDLIGFTGEQKSQFEHMLTAFTYGVPPHGGIAPGIDRFLFAALGELSLREVMAFPTSASGQTSVMDAPSRATDEQLKELGITLRIRSQQDVYETIVSEIRKHNIAFKALSHKPVTTSEEAADVRGTPLSWGAKAILMYADGKPVMLVVAGDTKIDTRAFKTVASVRDLRMATPDEVLAVTGVPIGAVPPFGHIFGIPLYVDEKINLNERVVFNAGYHEKSIELDRSGYLAVAKPQTGKFSKPPKE</sequence>
<dbReference type="InterPro" id="IPR047089">
    <property type="entry name" value="Asp-tRNA-ligase_1_N"/>
</dbReference>
<dbReference type="HAMAP" id="MF_00044">
    <property type="entry name" value="Asp_tRNA_synth_type1"/>
    <property type="match status" value="1"/>
</dbReference>
<feature type="binding site" evidence="7">
    <location>
        <begin position="212"/>
        <end position="214"/>
    </location>
    <ligand>
        <name>ATP</name>
        <dbReference type="ChEBI" id="CHEBI:30616"/>
    </ligand>
</feature>
<reference evidence="9 10" key="1">
    <citation type="journal article" date="2016" name="Nat. Commun.">
        <title>Thousands of microbial genomes shed light on interconnected biogeochemical processes in an aquifer system.</title>
        <authorList>
            <person name="Anantharaman K."/>
            <person name="Brown C.T."/>
            <person name="Hug L.A."/>
            <person name="Sharon I."/>
            <person name="Castelle C.J."/>
            <person name="Probst A.J."/>
            <person name="Thomas B.C."/>
            <person name="Singh A."/>
            <person name="Wilkins M.J."/>
            <person name="Karaoz U."/>
            <person name="Brodie E.L."/>
            <person name="Williams K.H."/>
            <person name="Hubbard S.S."/>
            <person name="Banfield J.F."/>
        </authorList>
    </citation>
    <scope>NUCLEOTIDE SEQUENCE [LARGE SCALE GENOMIC DNA]</scope>
</reference>
<dbReference type="InterPro" id="IPR036754">
    <property type="entry name" value="YbaK/aa-tRNA-synt-asso_dom_sf"/>
</dbReference>
<dbReference type="PANTHER" id="PTHR22594:SF5">
    <property type="entry name" value="ASPARTATE--TRNA LIGASE, MITOCHONDRIAL"/>
    <property type="match status" value="1"/>
</dbReference>
<comment type="function">
    <text evidence="7">Aspartyl-tRNA synthetase with relaxed tRNA specificity since it is able to aspartylate not only its cognate tRNA(Asp) but also tRNA(Asn). Reaction proceeds in two steps: L-aspartate is first activated by ATP to form Asp-AMP and then transferred to the acceptor end of tRNA(Asp/Asn).</text>
</comment>
<evidence type="ECO:0000256" key="1">
    <source>
        <dbReference type="ARBA" id="ARBA00006303"/>
    </source>
</evidence>
<keyword evidence="3 7" id="KW-0547">Nucleotide-binding</keyword>
<feature type="binding site" evidence="7">
    <location>
        <begin position="412"/>
        <end position="415"/>
    </location>
    <ligand>
        <name>ATP</name>
        <dbReference type="ChEBI" id="CHEBI:30616"/>
    </ligand>
</feature>
<feature type="binding site" evidence="7">
    <location>
        <position position="368"/>
    </location>
    <ligand>
        <name>L-aspartate</name>
        <dbReference type="ChEBI" id="CHEBI:29991"/>
    </ligand>
</feature>
<dbReference type="EMBL" id="MFJD01000001">
    <property type="protein sequence ID" value="OGG05039.1"/>
    <property type="molecule type" value="Genomic_DNA"/>
</dbReference>
<evidence type="ECO:0000256" key="2">
    <source>
        <dbReference type="ARBA" id="ARBA00022598"/>
    </source>
</evidence>
<dbReference type="Gene3D" id="3.30.930.10">
    <property type="entry name" value="Bira Bifunctional Protein, Domain 2"/>
    <property type="match status" value="2"/>
</dbReference>
<evidence type="ECO:0000259" key="8">
    <source>
        <dbReference type="PROSITE" id="PS50862"/>
    </source>
</evidence>
<dbReference type="GO" id="GO:0006422">
    <property type="term" value="P:aspartyl-tRNA aminoacylation"/>
    <property type="evidence" value="ECO:0007669"/>
    <property type="project" value="UniProtKB-UniRule"/>
</dbReference>
<feature type="binding site" evidence="7">
    <location>
        <position position="327"/>
    </location>
    <ligand>
        <name>L-aspartate</name>
        <dbReference type="ChEBI" id="CHEBI:29991"/>
    </ligand>
</feature>
<dbReference type="InterPro" id="IPR045864">
    <property type="entry name" value="aa-tRNA-synth_II/BPL/LPL"/>
</dbReference>
<dbReference type="PANTHER" id="PTHR22594">
    <property type="entry name" value="ASPARTYL/LYSYL-TRNA SYNTHETASE"/>
    <property type="match status" value="1"/>
</dbReference>
<feature type="region of interest" description="Aspartate" evidence="7">
    <location>
        <begin position="190"/>
        <end position="193"/>
    </location>
</feature>
<dbReference type="InterPro" id="IPR007214">
    <property type="entry name" value="YbaK/aa-tRNA-synth-assoc-dom"/>
</dbReference>
<dbReference type="InterPro" id="IPR012340">
    <property type="entry name" value="NA-bd_OB-fold"/>
</dbReference>
<dbReference type="Proteomes" id="UP000178448">
    <property type="component" value="Unassembled WGS sequence"/>
</dbReference>
<organism evidence="9 10">
    <name type="scientific">Candidatus Gottesmanbacteria bacterium RBG_16_52_11</name>
    <dbReference type="NCBI Taxonomy" id="1798374"/>
    <lineage>
        <taxon>Bacteria</taxon>
        <taxon>Candidatus Gottesmaniibacteriota</taxon>
    </lineage>
</organism>
<dbReference type="PRINTS" id="PR01042">
    <property type="entry name" value="TRNASYNTHASP"/>
</dbReference>
<feature type="domain" description="Aminoacyl-transfer RNA synthetases class-II family profile" evidence="8">
    <location>
        <begin position="133"/>
        <end position="433"/>
    </location>
</feature>
<dbReference type="Pfam" id="PF01336">
    <property type="entry name" value="tRNA_anti-codon"/>
    <property type="match status" value="1"/>
</dbReference>
<name>A0A1F5YXW8_9BACT</name>
<comment type="similarity">
    <text evidence="1 7">Belongs to the class-II aminoacyl-tRNA synthetase family. Type 1 subfamily.</text>
</comment>
<keyword evidence="2 7" id="KW-0436">Ligase</keyword>
<comment type="caution">
    <text evidence="9">The sequence shown here is derived from an EMBL/GenBank/DDBJ whole genome shotgun (WGS) entry which is preliminary data.</text>
</comment>
<protein>
    <recommendedName>
        <fullName evidence="7">Aspartate--tRNA(Asp/Asn) ligase</fullName>
        <ecNumber evidence="7">6.1.1.23</ecNumber>
    </recommendedName>
    <alternativeName>
        <fullName evidence="7">Aspartyl-tRNA synthetase</fullName>
        <shortName evidence="7">AspRS</shortName>
    </alternativeName>
    <alternativeName>
        <fullName evidence="7">Non-discriminating aspartyl-tRNA synthetase</fullName>
        <shortName evidence="7">ND-AspRS</shortName>
    </alternativeName>
</protein>
<dbReference type="GO" id="GO:0005737">
    <property type="term" value="C:cytoplasm"/>
    <property type="evidence" value="ECO:0007669"/>
    <property type="project" value="UniProtKB-SubCell"/>
</dbReference>
<dbReference type="PROSITE" id="PS50862">
    <property type="entry name" value="AA_TRNA_LIGASE_II"/>
    <property type="match status" value="1"/>
</dbReference>
<feature type="binding site" evidence="7">
    <location>
        <position position="166"/>
    </location>
    <ligand>
        <name>L-aspartate</name>
        <dbReference type="ChEBI" id="CHEBI:29991"/>
    </ligand>
</feature>
<dbReference type="Gene3D" id="3.90.960.10">
    <property type="entry name" value="YbaK/aminoacyl-tRNA synthetase-associated domain"/>
    <property type="match status" value="1"/>
</dbReference>
<dbReference type="GO" id="GO:0004815">
    <property type="term" value="F:aspartate-tRNA ligase activity"/>
    <property type="evidence" value="ECO:0007669"/>
    <property type="project" value="UniProtKB-UniRule"/>
</dbReference>
<dbReference type="InterPro" id="IPR004524">
    <property type="entry name" value="Asp-tRNA-ligase_1"/>
</dbReference>
<dbReference type="Pfam" id="PF04073">
    <property type="entry name" value="tRNA_edit"/>
    <property type="match status" value="1"/>
</dbReference>
<feature type="binding site" evidence="7">
    <location>
        <position position="212"/>
    </location>
    <ligand>
        <name>L-aspartate</name>
        <dbReference type="ChEBI" id="CHEBI:29991"/>
    </ligand>
</feature>
<dbReference type="InterPro" id="IPR004364">
    <property type="entry name" value="Aa-tRNA-synt_II"/>
</dbReference>
<dbReference type="InterPro" id="IPR047090">
    <property type="entry name" value="AspRS_core"/>
</dbReference>
<gene>
    <name evidence="7" type="primary">aspS</name>
    <name evidence="9" type="ORF">A2Z33_07195</name>
</gene>
<evidence type="ECO:0000256" key="7">
    <source>
        <dbReference type="HAMAP-Rule" id="MF_00044"/>
    </source>
</evidence>
<comment type="catalytic activity">
    <reaction evidence="7">
        <text>tRNA(Asx) + L-aspartate + ATP = L-aspartyl-tRNA(Asx) + AMP + diphosphate</text>
        <dbReference type="Rhea" id="RHEA:18349"/>
        <dbReference type="Rhea" id="RHEA-COMP:9710"/>
        <dbReference type="Rhea" id="RHEA-COMP:9711"/>
        <dbReference type="ChEBI" id="CHEBI:29991"/>
        <dbReference type="ChEBI" id="CHEBI:30616"/>
        <dbReference type="ChEBI" id="CHEBI:33019"/>
        <dbReference type="ChEBI" id="CHEBI:78442"/>
        <dbReference type="ChEBI" id="CHEBI:78516"/>
        <dbReference type="ChEBI" id="CHEBI:456215"/>
        <dbReference type="EC" id="6.1.1.23"/>
    </reaction>
</comment>
<dbReference type="CDD" id="cd04317">
    <property type="entry name" value="EcAspRS_like_N"/>
    <property type="match status" value="1"/>
</dbReference>
<dbReference type="AlphaFoldDB" id="A0A1F5YXW8"/>
<keyword evidence="5 7" id="KW-0648">Protein biosynthesis</keyword>
<feature type="binding site" evidence="7">
    <location>
        <position position="361"/>
    </location>
    <ligand>
        <name>ATP</name>
        <dbReference type="ChEBI" id="CHEBI:30616"/>
    </ligand>
</feature>
<comment type="subunit">
    <text evidence="7">Homodimer.</text>
</comment>
<keyword evidence="6 7" id="KW-0030">Aminoacyl-tRNA synthetase</keyword>
<dbReference type="GO" id="GO:0050560">
    <property type="term" value="F:aspartate-tRNA(Asn) ligase activity"/>
    <property type="evidence" value="ECO:0007669"/>
    <property type="project" value="UniProtKB-EC"/>
</dbReference>
<dbReference type="GO" id="GO:0002161">
    <property type="term" value="F:aminoacyl-tRNA deacylase activity"/>
    <property type="evidence" value="ECO:0007669"/>
    <property type="project" value="InterPro"/>
</dbReference>
<dbReference type="SUPFAM" id="SSF55826">
    <property type="entry name" value="YbaK/ProRS associated domain"/>
    <property type="match status" value="1"/>
</dbReference>
<keyword evidence="7" id="KW-0963">Cytoplasm</keyword>
<comment type="subcellular location">
    <subcellularLocation>
        <location evidence="7">Cytoplasm</location>
    </subcellularLocation>
</comment>
<dbReference type="EC" id="6.1.1.23" evidence="7"/>
<dbReference type="SUPFAM" id="SSF55681">
    <property type="entry name" value="Class II aaRS and biotin synthetases"/>
    <property type="match status" value="1"/>
</dbReference>
<dbReference type="GO" id="GO:0005524">
    <property type="term" value="F:ATP binding"/>
    <property type="evidence" value="ECO:0007669"/>
    <property type="project" value="UniProtKB-UniRule"/>
</dbReference>
<dbReference type="SUPFAM" id="SSF50249">
    <property type="entry name" value="Nucleic acid-binding proteins"/>
    <property type="match status" value="1"/>
</dbReference>
<evidence type="ECO:0000313" key="9">
    <source>
        <dbReference type="EMBL" id="OGG05039.1"/>
    </source>
</evidence>
<feature type="site" description="Important for tRNA non-discrimination" evidence="7">
    <location>
        <position position="29"/>
    </location>
</feature>
<dbReference type="InterPro" id="IPR002312">
    <property type="entry name" value="Asp/Asn-tRNA-synth_IIb"/>
</dbReference>
<evidence type="ECO:0000256" key="3">
    <source>
        <dbReference type="ARBA" id="ARBA00022741"/>
    </source>
</evidence>
<dbReference type="CDD" id="cd00777">
    <property type="entry name" value="AspRS_core"/>
    <property type="match status" value="1"/>
</dbReference>
<dbReference type="Gene3D" id="3.30.1360.30">
    <property type="entry name" value="GAD-like domain"/>
    <property type="match status" value="1"/>
</dbReference>
<evidence type="ECO:0000256" key="5">
    <source>
        <dbReference type="ARBA" id="ARBA00022917"/>
    </source>
</evidence>
<dbReference type="InterPro" id="IPR004365">
    <property type="entry name" value="NA-bd_OB_tRNA"/>
</dbReference>
<dbReference type="InterPro" id="IPR006195">
    <property type="entry name" value="aa-tRNA-synth_II"/>
</dbReference>
<comment type="caution">
    <text evidence="7">Lacks conserved residue(s) required for the propagation of feature annotation.</text>
</comment>
<keyword evidence="4 7" id="KW-0067">ATP-binding</keyword>
<evidence type="ECO:0000256" key="6">
    <source>
        <dbReference type="ARBA" id="ARBA00023146"/>
    </source>
</evidence>
<proteinExistence type="inferred from homology"/>
<dbReference type="Gene3D" id="2.40.50.140">
    <property type="entry name" value="Nucleic acid-binding proteins"/>
    <property type="match status" value="1"/>
</dbReference>
<evidence type="ECO:0000256" key="4">
    <source>
        <dbReference type="ARBA" id="ARBA00022840"/>
    </source>
</evidence>
<dbReference type="GO" id="GO:0003676">
    <property type="term" value="F:nucleic acid binding"/>
    <property type="evidence" value="ECO:0007669"/>
    <property type="project" value="InterPro"/>
</dbReference>